<dbReference type="Gene3D" id="1.10.443.10">
    <property type="entry name" value="Intergrase catalytic core"/>
    <property type="match status" value="1"/>
</dbReference>
<dbReference type="AlphaFoldDB" id="A0A248LJ52"/>
<accession>A0A248LJ52</accession>
<dbReference type="GO" id="GO:0003677">
    <property type="term" value="F:DNA binding"/>
    <property type="evidence" value="ECO:0007669"/>
    <property type="project" value="UniProtKB-UniRule"/>
</dbReference>
<keyword evidence="4" id="KW-0233">DNA recombination</keyword>
<dbReference type="Gene3D" id="1.10.150.130">
    <property type="match status" value="1"/>
</dbReference>
<dbReference type="InterPro" id="IPR011010">
    <property type="entry name" value="DNA_brk_join_enz"/>
</dbReference>
<dbReference type="EMBL" id="CP022115">
    <property type="protein sequence ID" value="ASJ24778.1"/>
    <property type="molecule type" value="Genomic_DNA"/>
</dbReference>
<dbReference type="SUPFAM" id="SSF56349">
    <property type="entry name" value="DNA breaking-rejoining enzymes"/>
    <property type="match status" value="1"/>
</dbReference>
<dbReference type="Pfam" id="PF00589">
    <property type="entry name" value="Phage_integrase"/>
    <property type="match status" value="1"/>
</dbReference>
<dbReference type="InterPro" id="IPR013762">
    <property type="entry name" value="Integrase-like_cat_sf"/>
</dbReference>
<sequence length="278" mass="31761">MLSDTKVRQAKPQEKVYRIADARGLAIEVRPTGQKIWRYRFRLDGNANMFTIGEYPSVSLSEARKKLEEARELVSKGINPNIAKKTDIASRIEENANTFRVVADDWIQANTHWSDSYRKQVCKTLEADIFPSFGDLPIREISSAQVLAMLNGIIKRNAPLVARNARQWTGAVFRHGITTLRCETDPTQPLNGVIKVGKVNHHRPLKPETLPEFLKALYPMLTFVRTIEIRRAEWSDIDLENGVWRIPPEKIKMRTEHIVPLSRQSIASPSPFFANYSL</sequence>
<dbReference type="InterPro" id="IPR053876">
    <property type="entry name" value="Phage_int_M"/>
</dbReference>
<evidence type="ECO:0000256" key="4">
    <source>
        <dbReference type="ARBA" id="ARBA00023172"/>
    </source>
</evidence>
<dbReference type="PANTHER" id="PTHR30629:SF2">
    <property type="entry name" value="PROPHAGE INTEGRASE INTS-RELATED"/>
    <property type="match status" value="1"/>
</dbReference>
<dbReference type="PROSITE" id="PS51900">
    <property type="entry name" value="CB"/>
    <property type="match status" value="1"/>
</dbReference>
<dbReference type="Pfam" id="PF13356">
    <property type="entry name" value="Arm-DNA-bind_3"/>
    <property type="match status" value="1"/>
</dbReference>
<comment type="similarity">
    <text evidence="1">Belongs to the 'phage' integrase family.</text>
</comment>
<evidence type="ECO:0000313" key="7">
    <source>
        <dbReference type="EMBL" id="ASJ24778.1"/>
    </source>
</evidence>
<dbReference type="Gene3D" id="3.30.160.390">
    <property type="entry name" value="Integrase, DNA-binding domain"/>
    <property type="match status" value="1"/>
</dbReference>
<keyword evidence="3 5" id="KW-0238">DNA-binding</keyword>
<dbReference type="InterPro" id="IPR038488">
    <property type="entry name" value="Integrase_DNA-bd_sf"/>
</dbReference>
<organism evidence="7 8">
    <name type="scientific">Laribacter hongkongensis</name>
    <dbReference type="NCBI Taxonomy" id="168471"/>
    <lineage>
        <taxon>Bacteria</taxon>
        <taxon>Pseudomonadati</taxon>
        <taxon>Pseudomonadota</taxon>
        <taxon>Betaproteobacteria</taxon>
        <taxon>Neisseriales</taxon>
        <taxon>Aquaspirillaceae</taxon>
        <taxon>Laribacter</taxon>
    </lineage>
</organism>
<dbReference type="InterPro" id="IPR025166">
    <property type="entry name" value="Integrase_DNA_bind_dom"/>
</dbReference>
<dbReference type="InterPro" id="IPR044068">
    <property type="entry name" value="CB"/>
</dbReference>
<dbReference type="GO" id="GO:0015074">
    <property type="term" value="P:DNA integration"/>
    <property type="evidence" value="ECO:0007669"/>
    <property type="project" value="UniProtKB-KW"/>
</dbReference>
<dbReference type="PANTHER" id="PTHR30629">
    <property type="entry name" value="PROPHAGE INTEGRASE"/>
    <property type="match status" value="1"/>
</dbReference>
<dbReference type="InterPro" id="IPR002104">
    <property type="entry name" value="Integrase_catalytic"/>
</dbReference>
<dbReference type="InterPro" id="IPR010998">
    <property type="entry name" value="Integrase_recombinase_N"/>
</dbReference>
<evidence type="ECO:0000256" key="1">
    <source>
        <dbReference type="ARBA" id="ARBA00008857"/>
    </source>
</evidence>
<gene>
    <name evidence="7" type="ORF">LHGZ1_1947</name>
</gene>
<evidence type="ECO:0000256" key="5">
    <source>
        <dbReference type="PROSITE-ProRule" id="PRU01248"/>
    </source>
</evidence>
<feature type="domain" description="Core-binding (CB)" evidence="6">
    <location>
        <begin position="97"/>
        <end position="177"/>
    </location>
</feature>
<dbReference type="GO" id="GO:0006310">
    <property type="term" value="P:DNA recombination"/>
    <property type="evidence" value="ECO:0007669"/>
    <property type="project" value="UniProtKB-KW"/>
</dbReference>
<evidence type="ECO:0000256" key="3">
    <source>
        <dbReference type="ARBA" id="ARBA00023125"/>
    </source>
</evidence>
<dbReference type="InterPro" id="IPR050808">
    <property type="entry name" value="Phage_Integrase"/>
</dbReference>
<reference evidence="8" key="1">
    <citation type="submission" date="2017-06" db="EMBL/GenBank/DDBJ databases">
        <title>Whole genome sequence of Laribacter hongkongensis LHGZ1.</title>
        <authorList>
            <person name="Chen D."/>
            <person name="Wu H."/>
            <person name="Chen J."/>
        </authorList>
    </citation>
    <scope>NUCLEOTIDE SEQUENCE [LARGE SCALE GENOMIC DNA]</scope>
    <source>
        <strain evidence="8">LHGZ1</strain>
    </source>
</reference>
<protein>
    <submittedName>
        <fullName evidence="7">Integrase</fullName>
    </submittedName>
</protein>
<dbReference type="Pfam" id="PF22022">
    <property type="entry name" value="Phage_int_M"/>
    <property type="match status" value="1"/>
</dbReference>
<evidence type="ECO:0000259" key="6">
    <source>
        <dbReference type="PROSITE" id="PS51900"/>
    </source>
</evidence>
<keyword evidence="2" id="KW-0229">DNA integration</keyword>
<proteinExistence type="inferred from homology"/>
<dbReference type="RefSeq" id="WP_269472224.1">
    <property type="nucleotide sequence ID" value="NZ_CP022115.1"/>
</dbReference>
<evidence type="ECO:0000256" key="2">
    <source>
        <dbReference type="ARBA" id="ARBA00022908"/>
    </source>
</evidence>
<evidence type="ECO:0000313" key="8">
    <source>
        <dbReference type="Proteomes" id="UP000197424"/>
    </source>
</evidence>
<dbReference type="Proteomes" id="UP000197424">
    <property type="component" value="Chromosome"/>
</dbReference>
<name>A0A248LJ52_9NEIS</name>